<evidence type="ECO:0000313" key="2">
    <source>
        <dbReference type="EMBL" id="WQG86101.1"/>
    </source>
</evidence>
<gene>
    <name evidence="2" type="ORF">SR900_04225</name>
</gene>
<organism evidence="2 3">
    <name type="scientific">Kangiella aquimarina</name>
    <dbReference type="NCBI Taxonomy" id="261965"/>
    <lineage>
        <taxon>Bacteria</taxon>
        <taxon>Pseudomonadati</taxon>
        <taxon>Pseudomonadota</taxon>
        <taxon>Gammaproteobacteria</taxon>
        <taxon>Kangiellales</taxon>
        <taxon>Kangiellaceae</taxon>
        <taxon>Kangiella</taxon>
    </lineage>
</organism>
<dbReference type="EMBL" id="CP140158">
    <property type="protein sequence ID" value="WQG86101.1"/>
    <property type="molecule type" value="Genomic_DNA"/>
</dbReference>
<reference evidence="2 3" key="1">
    <citation type="submission" date="2023-11" db="EMBL/GenBank/DDBJ databases">
        <title>MicrobeMod: A computational toolkit for identifying prokaryotic methylation and restriction-modification with nanopore sequencing.</title>
        <authorList>
            <person name="Crits-Christoph A."/>
            <person name="Kang S.C."/>
            <person name="Lee H."/>
            <person name="Ostrov N."/>
        </authorList>
    </citation>
    <scope>NUCLEOTIDE SEQUENCE [LARGE SCALE GENOMIC DNA]</scope>
    <source>
        <strain evidence="2 3">DSMZ 16071</strain>
    </source>
</reference>
<dbReference type="RefSeq" id="WP_018624129.1">
    <property type="nucleotide sequence ID" value="NZ_CP140158.1"/>
</dbReference>
<evidence type="ECO:0000259" key="1">
    <source>
        <dbReference type="PROSITE" id="PS50925"/>
    </source>
</evidence>
<dbReference type="InterPro" id="IPR036046">
    <property type="entry name" value="Acylphosphatase-like_dom_sf"/>
</dbReference>
<evidence type="ECO:0000313" key="3">
    <source>
        <dbReference type="Proteomes" id="UP001324185"/>
    </source>
</evidence>
<dbReference type="SMART" id="SM01034">
    <property type="entry name" value="BLUF"/>
    <property type="match status" value="1"/>
</dbReference>
<keyword evidence="3" id="KW-1185">Reference proteome</keyword>
<dbReference type="SUPFAM" id="SSF54975">
    <property type="entry name" value="Acylphosphatase/BLUF domain-like"/>
    <property type="match status" value="1"/>
</dbReference>
<dbReference type="PROSITE" id="PS50925">
    <property type="entry name" value="BLUF"/>
    <property type="match status" value="1"/>
</dbReference>
<sequence length="143" mass="16203">MLVQLTYASRVSKTLGSEDIKNILQHSQTNNQADGVTGALCLSNGIFLQILEGDRNTVNRVYHKILQDSRHKDPAILDYQEITARQFSDWSMGLIAKTEDNKQLFLKYSSNADFDPYSMSAESLRGFFDEVVGNVRWLRKSPA</sequence>
<feature type="domain" description="BLUF" evidence="1">
    <location>
        <begin position="2"/>
        <end position="93"/>
    </location>
</feature>
<dbReference type="InterPro" id="IPR007024">
    <property type="entry name" value="BLUF_domain"/>
</dbReference>
<name>A0ABZ0X671_9GAMM</name>
<protein>
    <submittedName>
        <fullName evidence="2">BLUF domain-containing protein</fullName>
    </submittedName>
</protein>
<accession>A0ABZ0X671</accession>
<proteinExistence type="predicted"/>
<dbReference type="Gene3D" id="3.30.70.100">
    <property type="match status" value="1"/>
</dbReference>
<dbReference type="Proteomes" id="UP001324185">
    <property type="component" value="Chromosome"/>
</dbReference>
<dbReference type="Pfam" id="PF04940">
    <property type="entry name" value="BLUF"/>
    <property type="match status" value="1"/>
</dbReference>